<dbReference type="PRINTS" id="PR00983">
    <property type="entry name" value="TRNASYNTHCYS"/>
</dbReference>
<evidence type="ECO:0000256" key="7">
    <source>
        <dbReference type="ARBA" id="ARBA00022741"/>
    </source>
</evidence>
<evidence type="ECO:0000256" key="2">
    <source>
        <dbReference type="ARBA" id="ARBA00005594"/>
    </source>
</evidence>
<comment type="subunit">
    <text evidence="3 12">Monomer.</text>
</comment>
<keyword evidence="15" id="KW-1185">Reference proteome</keyword>
<dbReference type="PANTHER" id="PTHR10890">
    <property type="entry name" value="CYSTEINYL-TRNA SYNTHETASE"/>
    <property type="match status" value="1"/>
</dbReference>
<evidence type="ECO:0000256" key="12">
    <source>
        <dbReference type="HAMAP-Rule" id="MF_00041"/>
    </source>
</evidence>
<dbReference type="InterPro" id="IPR024909">
    <property type="entry name" value="Cys-tRNA/MSH_ligase"/>
</dbReference>
<evidence type="ECO:0000256" key="6">
    <source>
        <dbReference type="ARBA" id="ARBA00022723"/>
    </source>
</evidence>
<evidence type="ECO:0000313" key="15">
    <source>
        <dbReference type="Proteomes" id="UP001595615"/>
    </source>
</evidence>
<comment type="subcellular location">
    <subcellularLocation>
        <location evidence="1 12">Cytoplasm</location>
    </subcellularLocation>
</comment>
<dbReference type="Pfam" id="PF01406">
    <property type="entry name" value="tRNA-synt_1e"/>
    <property type="match status" value="1"/>
</dbReference>
<keyword evidence="4 12" id="KW-0963">Cytoplasm</keyword>
<dbReference type="HAMAP" id="MF_00041">
    <property type="entry name" value="Cys_tRNA_synth"/>
    <property type="match status" value="1"/>
</dbReference>
<reference evidence="15" key="1">
    <citation type="journal article" date="2019" name="Int. J. Syst. Evol. Microbiol.">
        <title>The Global Catalogue of Microorganisms (GCM) 10K type strain sequencing project: providing services to taxonomists for standard genome sequencing and annotation.</title>
        <authorList>
            <consortium name="The Broad Institute Genomics Platform"/>
            <consortium name="The Broad Institute Genome Sequencing Center for Infectious Disease"/>
            <person name="Wu L."/>
            <person name="Ma J."/>
        </authorList>
    </citation>
    <scope>NUCLEOTIDE SEQUENCE [LARGE SCALE GENOMIC DNA]</scope>
    <source>
        <strain evidence="15">KCTC 42644</strain>
    </source>
</reference>
<dbReference type="Gene3D" id="3.40.50.620">
    <property type="entry name" value="HUPs"/>
    <property type="match status" value="1"/>
</dbReference>
<keyword evidence="5 12" id="KW-0436">Ligase</keyword>
<dbReference type="InterPro" id="IPR015803">
    <property type="entry name" value="Cys-tRNA-ligase"/>
</dbReference>
<organism evidence="14 15">
    <name type="scientific">Sphingoaurantiacus capsulatus</name>
    <dbReference type="NCBI Taxonomy" id="1771310"/>
    <lineage>
        <taxon>Bacteria</taxon>
        <taxon>Pseudomonadati</taxon>
        <taxon>Pseudomonadota</taxon>
        <taxon>Alphaproteobacteria</taxon>
        <taxon>Sphingomonadales</taxon>
        <taxon>Sphingosinicellaceae</taxon>
        <taxon>Sphingoaurantiacus</taxon>
    </lineage>
</organism>
<dbReference type="PANTHER" id="PTHR10890:SF3">
    <property type="entry name" value="CYSTEINE--TRNA LIGASE, CYTOPLASMIC"/>
    <property type="match status" value="1"/>
</dbReference>
<dbReference type="SUPFAM" id="SSF52374">
    <property type="entry name" value="Nucleotidylyl transferase"/>
    <property type="match status" value="1"/>
</dbReference>
<keyword evidence="8 12" id="KW-0862">Zinc</keyword>
<comment type="cofactor">
    <cofactor evidence="12">
        <name>Zn(2+)</name>
        <dbReference type="ChEBI" id="CHEBI:29105"/>
    </cofactor>
    <text evidence="12">Binds 1 zinc ion per subunit.</text>
</comment>
<dbReference type="InterPro" id="IPR032678">
    <property type="entry name" value="tRNA-synt_1_cat_dom"/>
</dbReference>
<dbReference type="RefSeq" id="WP_380859914.1">
    <property type="nucleotide sequence ID" value="NZ_JBHRXV010000006.1"/>
</dbReference>
<feature type="binding site" evidence="12">
    <location>
        <position position="272"/>
    </location>
    <ligand>
        <name>ATP</name>
        <dbReference type="ChEBI" id="CHEBI:30616"/>
    </ligand>
</feature>
<feature type="binding site" evidence="12">
    <location>
        <position position="29"/>
    </location>
    <ligand>
        <name>Zn(2+)</name>
        <dbReference type="ChEBI" id="CHEBI:29105"/>
    </ligand>
</feature>
<gene>
    <name evidence="12 14" type="primary">cysS</name>
    <name evidence="14" type="ORF">ACFOMD_08675</name>
</gene>
<evidence type="ECO:0000256" key="9">
    <source>
        <dbReference type="ARBA" id="ARBA00022840"/>
    </source>
</evidence>
<evidence type="ECO:0000313" key="14">
    <source>
        <dbReference type="EMBL" id="MFC3712642.1"/>
    </source>
</evidence>
<evidence type="ECO:0000256" key="10">
    <source>
        <dbReference type="ARBA" id="ARBA00022917"/>
    </source>
</evidence>
<accession>A0ABV7XBL6</accession>
<feature type="short sequence motif" description="'HIGH' region" evidence="12">
    <location>
        <begin position="31"/>
        <end position="41"/>
    </location>
</feature>
<dbReference type="InterPro" id="IPR009080">
    <property type="entry name" value="tRNAsynth_Ia_anticodon-bd"/>
</dbReference>
<dbReference type="EC" id="6.1.1.16" evidence="12"/>
<comment type="catalytic activity">
    <reaction evidence="12">
        <text>tRNA(Cys) + L-cysteine + ATP = L-cysteinyl-tRNA(Cys) + AMP + diphosphate</text>
        <dbReference type="Rhea" id="RHEA:17773"/>
        <dbReference type="Rhea" id="RHEA-COMP:9661"/>
        <dbReference type="Rhea" id="RHEA-COMP:9679"/>
        <dbReference type="ChEBI" id="CHEBI:30616"/>
        <dbReference type="ChEBI" id="CHEBI:33019"/>
        <dbReference type="ChEBI" id="CHEBI:35235"/>
        <dbReference type="ChEBI" id="CHEBI:78442"/>
        <dbReference type="ChEBI" id="CHEBI:78517"/>
        <dbReference type="ChEBI" id="CHEBI:456215"/>
        <dbReference type="EC" id="6.1.1.16"/>
    </reaction>
</comment>
<dbReference type="SMART" id="SM00840">
    <property type="entry name" value="DALR_2"/>
    <property type="match status" value="1"/>
</dbReference>
<feature type="binding site" evidence="12">
    <location>
        <position position="240"/>
    </location>
    <ligand>
        <name>Zn(2+)</name>
        <dbReference type="ChEBI" id="CHEBI:29105"/>
    </ligand>
</feature>
<evidence type="ECO:0000256" key="11">
    <source>
        <dbReference type="ARBA" id="ARBA00023146"/>
    </source>
</evidence>
<dbReference type="GO" id="GO:0004817">
    <property type="term" value="F:cysteine-tRNA ligase activity"/>
    <property type="evidence" value="ECO:0007669"/>
    <property type="project" value="UniProtKB-EC"/>
</dbReference>
<feature type="binding site" evidence="12">
    <location>
        <position position="236"/>
    </location>
    <ligand>
        <name>Zn(2+)</name>
        <dbReference type="ChEBI" id="CHEBI:29105"/>
    </ligand>
</feature>
<dbReference type="Proteomes" id="UP001595615">
    <property type="component" value="Unassembled WGS sequence"/>
</dbReference>
<feature type="short sequence motif" description="'KMSKS' region" evidence="12">
    <location>
        <begin position="269"/>
        <end position="273"/>
    </location>
</feature>
<evidence type="ECO:0000256" key="5">
    <source>
        <dbReference type="ARBA" id="ARBA00022598"/>
    </source>
</evidence>
<keyword evidence="6 12" id="KW-0479">Metal-binding</keyword>
<evidence type="ECO:0000259" key="13">
    <source>
        <dbReference type="SMART" id="SM00840"/>
    </source>
</evidence>
<comment type="similarity">
    <text evidence="2 12">Belongs to the class-I aminoacyl-tRNA synthetase family.</text>
</comment>
<evidence type="ECO:0000256" key="4">
    <source>
        <dbReference type="ARBA" id="ARBA00022490"/>
    </source>
</evidence>
<dbReference type="InterPro" id="IPR014729">
    <property type="entry name" value="Rossmann-like_a/b/a_fold"/>
</dbReference>
<comment type="caution">
    <text evidence="14">The sequence shown here is derived from an EMBL/GenBank/DDBJ whole genome shotgun (WGS) entry which is preliminary data.</text>
</comment>
<feature type="domain" description="Cysteinyl-tRNA synthetase class Ia DALR" evidence="13">
    <location>
        <begin position="345"/>
        <end position="424"/>
    </location>
</feature>
<evidence type="ECO:0000256" key="8">
    <source>
        <dbReference type="ARBA" id="ARBA00022833"/>
    </source>
</evidence>
<proteinExistence type="inferred from homology"/>
<feature type="binding site" evidence="12">
    <location>
        <position position="211"/>
    </location>
    <ligand>
        <name>Zn(2+)</name>
        <dbReference type="ChEBI" id="CHEBI:29105"/>
    </ligand>
</feature>
<dbReference type="Pfam" id="PF23493">
    <property type="entry name" value="CysS_C"/>
    <property type="match status" value="1"/>
</dbReference>
<protein>
    <recommendedName>
        <fullName evidence="12">Cysteine--tRNA ligase</fullName>
        <ecNumber evidence="12">6.1.1.16</ecNumber>
    </recommendedName>
    <alternativeName>
        <fullName evidence="12">Cysteinyl-tRNA synthetase</fullName>
        <shortName evidence="12">CysRS</shortName>
    </alternativeName>
</protein>
<dbReference type="CDD" id="cd00672">
    <property type="entry name" value="CysRS_core"/>
    <property type="match status" value="1"/>
</dbReference>
<evidence type="ECO:0000256" key="1">
    <source>
        <dbReference type="ARBA" id="ARBA00004496"/>
    </source>
</evidence>
<dbReference type="EMBL" id="JBHRXV010000006">
    <property type="protein sequence ID" value="MFC3712642.1"/>
    <property type="molecule type" value="Genomic_DNA"/>
</dbReference>
<dbReference type="InterPro" id="IPR015273">
    <property type="entry name" value="Cys-tRNA-synt_Ia_DALR"/>
</dbReference>
<keyword evidence="10 12" id="KW-0648">Protein biosynthesis</keyword>
<dbReference type="InterPro" id="IPR056411">
    <property type="entry name" value="CysS_C"/>
</dbReference>
<dbReference type="SUPFAM" id="SSF47323">
    <property type="entry name" value="Anticodon-binding domain of a subclass of class I aminoacyl-tRNA synthetases"/>
    <property type="match status" value="1"/>
</dbReference>
<dbReference type="Gene3D" id="1.20.120.1910">
    <property type="entry name" value="Cysteine-tRNA ligase, C-terminal anti-codon recognition domain"/>
    <property type="match status" value="1"/>
</dbReference>
<dbReference type="NCBIfam" id="TIGR00435">
    <property type="entry name" value="cysS"/>
    <property type="match status" value="1"/>
</dbReference>
<keyword evidence="9 12" id="KW-0067">ATP-binding</keyword>
<evidence type="ECO:0000256" key="3">
    <source>
        <dbReference type="ARBA" id="ARBA00011245"/>
    </source>
</evidence>
<keyword evidence="11 12" id="KW-0030">Aminoacyl-tRNA synthetase</keyword>
<name>A0ABV7XBL6_9SPHN</name>
<sequence>MDLHLYNTLTREKKPFKPANEKRVTMYVCGPTVYNRAHIGNARPAVVFDVLARLLRHRYGADSVVYARNITDIEDKIIASAAAEGVPIETITSRFAQHYLDDMGALGVARPDIEPYATAHVPQMVAMIERLIDAGHAYAAEGHVLFDVPSWPDYGRLSKRPMDEMIAGARVEVAPYKRSPADFVLWKPSDDSQPGWDSPWGRGRPGWHIECSAMIEAHLGETIDIHAGGIDLQFPHHENEVAQSACSHGGAPLARVWLHNGFLSMNAEKMSKSLGNVITVDRLLAAGHKGEVLRLALLSAHYRQPLDWTDALIEQYKKTLDRWYARLNWHRLRGKNLPLAQPPETVMVALRDDLNTPKAISEVSAIFKRAGKLIDAQNAEDGRDLSSEADFVADYMDEIAVLLGGAVAAGRLLGILQSEPEEWLKGATIVSVDPADAAQHPQLITIVSAPILPHDIEEHIQARNAARAAKDFAAADRIRQELTDAGIVLEDGPGGTTWKRA</sequence>
<keyword evidence="7 12" id="KW-0547">Nucleotide-binding</keyword>